<dbReference type="Proteomes" id="UP001443914">
    <property type="component" value="Unassembled WGS sequence"/>
</dbReference>
<reference evidence="1" key="1">
    <citation type="submission" date="2024-03" db="EMBL/GenBank/DDBJ databases">
        <title>WGS assembly of Saponaria officinalis var. Norfolk2.</title>
        <authorList>
            <person name="Jenkins J."/>
            <person name="Shu S."/>
            <person name="Grimwood J."/>
            <person name="Barry K."/>
            <person name="Goodstein D."/>
            <person name="Schmutz J."/>
            <person name="Leebens-Mack J."/>
            <person name="Osbourn A."/>
        </authorList>
    </citation>
    <scope>NUCLEOTIDE SEQUENCE [LARGE SCALE GENOMIC DNA]</scope>
    <source>
        <strain evidence="1">JIC</strain>
    </source>
</reference>
<proteinExistence type="predicted"/>
<gene>
    <name evidence="1" type="ORF">RND81_14G149500</name>
</gene>
<evidence type="ECO:0008006" key="3">
    <source>
        <dbReference type="Google" id="ProtNLM"/>
    </source>
</evidence>
<accession>A0AAW1GQJ3</accession>
<dbReference type="EMBL" id="JBDFQZ010000014">
    <property type="protein sequence ID" value="KAK9665961.1"/>
    <property type="molecule type" value="Genomic_DNA"/>
</dbReference>
<keyword evidence="2" id="KW-1185">Reference proteome</keyword>
<name>A0AAW1GQJ3_SAPOF</name>
<comment type="caution">
    <text evidence="1">The sequence shown here is derived from an EMBL/GenBank/DDBJ whole genome shotgun (WGS) entry which is preliminary data.</text>
</comment>
<sequence>MAKFGYNGDLWCSICASDLETVDHLFFACPYNVLCLQVIEARLGMCIPRSRTLVWWENHKFKSFFEKKVVGAVLVALIYYVWRARNNSLHNGVVIRPEIWVKHLLVDLVYRCNAIVSSDIRSKFGSWLDTLL</sequence>
<protein>
    <recommendedName>
        <fullName evidence="3">Reverse transcriptase zinc-binding domain-containing protein</fullName>
    </recommendedName>
</protein>
<evidence type="ECO:0000313" key="2">
    <source>
        <dbReference type="Proteomes" id="UP001443914"/>
    </source>
</evidence>
<evidence type="ECO:0000313" key="1">
    <source>
        <dbReference type="EMBL" id="KAK9665961.1"/>
    </source>
</evidence>
<dbReference type="AlphaFoldDB" id="A0AAW1GQJ3"/>
<organism evidence="1 2">
    <name type="scientific">Saponaria officinalis</name>
    <name type="common">Common soapwort</name>
    <name type="synonym">Lychnis saponaria</name>
    <dbReference type="NCBI Taxonomy" id="3572"/>
    <lineage>
        <taxon>Eukaryota</taxon>
        <taxon>Viridiplantae</taxon>
        <taxon>Streptophyta</taxon>
        <taxon>Embryophyta</taxon>
        <taxon>Tracheophyta</taxon>
        <taxon>Spermatophyta</taxon>
        <taxon>Magnoliopsida</taxon>
        <taxon>eudicotyledons</taxon>
        <taxon>Gunneridae</taxon>
        <taxon>Pentapetalae</taxon>
        <taxon>Caryophyllales</taxon>
        <taxon>Caryophyllaceae</taxon>
        <taxon>Caryophylleae</taxon>
        <taxon>Saponaria</taxon>
    </lineage>
</organism>